<accession>A0A9N9T6E4</accession>
<evidence type="ECO:0000313" key="3">
    <source>
        <dbReference type="Proteomes" id="UP001153709"/>
    </source>
</evidence>
<evidence type="ECO:0000256" key="1">
    <source>
        <dbReference type="SAM" id="SignalP"/>
    </source>
</evidence>
<dbReference type="OrthoDB" id="10497134at2759"/>
<keyword evidence="3" id="KW-1185">Reference proteome</keyword>
<protein>
    <submittedName>
        <fullName evidence="2">Uncharacterized protein</fullName>
    </submittedName>
</protein>
<dbReference type="Proteomes" id="UP001153709">
    <property type="component" value="Chromosome 7"/>
</dbReference>
<reference evidence="2" key="1">
    <citation type="submission" date="2022-01" db="EMBL/GenBank/DDBJ databases">
        <authorList>
            <person name="King R."/>
        </authorList>
    </citation>
    <scope>NUCLEOTIDE SEQUENCE</scope>
</reference>
<evidence type="ECO:0000313" key="2">
    <source>
        <dbReference type="EMBL" id="CAG9837399.1"/>
    </source>
</evidence>
<organism evidence="2 3">
    <name type="scientific">Diabrotica balteata</name>
    <name type="common">Banded cucumber beetle</name>
    <dbReference type="NCBI Taxonomy" id="107213"/>
    <lineage>
        <taxon>Eukaryota</taxon>
        <taxon>Metazoa</taxon>
        <taxon>Ecdysozoa</taxon>
        <taxon>Arthropoda</taxon>
        <taxon>Hexapoda</taxon>
        <taxon>Insecta</taxon>
        <taxon>Pterygota</taxon>
        <taxon>Neoptera</taxon>
        <taxon>Endopterygota</taxon>
        <taxon>Coleoptera</taxon>
        <taxon>Polyphaga</taxon>
        <taxon>Cucujiformia</taxon>
        <taxon>Chrysomeloidea</taxon>
        <taxon>Chrysomelidae</taxon>
        <taxon>Galerucinae</taxon>
        <taxon>Diabroticina</taxon>
        <taxon>Diabroticites</taxon>
        <taxon>Diabrotica</taxon>
    </lineage>
</organism>
<dbReference type="GO" id="GO:0005549">
    <property type="term" value="F:odorant binding"/>
    <property type="evidence" value="ECO:0007669"/>
    <property type="project" value="InterPro"/>
</dbReference>
<proteinExistence type="predicted"/>
<dbReference type="SUPFAM" id="SSF47565">
    <property type="entry name" value="Insect pheromone/odorant-binding proteins"/>
    <property type="match status" value="1"/>
</dbReference>
<feature type="signal peptide" evidence="1">
    <location>
        <begin position="1"/>
        <end position="20"/>
    </location>
</feature>
<dbReference type="InterPro" id="IPR036728">
    <property type="entry name" value="PBP_GOBP_sf"/>
</dbReference>
<dbReference type="EMBL" id="OU898282">
    <property type="protein sequence ID" value="CAG9837399.1"/>
    <property type="molecule type" value="Genomic_DNA"/>
</dbReference>
<name>A0A9N9T6E4_DIABA</name>
<feature type="chain" id="PRO_5040413435" evidence="1">
    <location>
        <begin position="21"/>
        <end position="128"/>
    </location>
</feature>
<sequence>MFRLVTLFCVVALVAHFASAVEPTGELARLGKALHVACSTKASISEEEIGKLKAGVFTGDDKSKIKDDGDLDYEIIEKLAPEAIKATARGVLKGCFDKQKGKLYSNCIYISSKGYLIPGYYNFISDSC</sequence>
<keyword evidence="1" id="KW-0732">Signal</keyword>
<dbReference type="AlphaFoldDB" id="A0A9N9T6E4"/>
<gene>
    <name evidence="2" type="ORF">DIABBA_LOCUS10384</name>
</gene>